<dbReference type="InterPro" id="IPR000700">
    <property type="entry name" value="PAS-assoc_C"/>
</dbReference>
<dbReference type="Pfam" id="PF00512">
    <property type="entry name" value="HisKA"/>
    <property type="match status" value="1"/>
</dbReference>
<dbReference type="InterPro" id="IPR035965">
    <property type="entry name" value="PAS-like_dom_sf"/>
</dbReference>
<evidence type="ECO:0000259" key="10">
    <source>
        <dbReference type="PROSITE" id="PS50109"/>
    </source>
</evidence>
<dbReference type="STRING" id="1513793.SAMN06296036_115108"/>
<dbReference type="AlphaFoldDB" id="A0A1Y6C7Y7"/>
<keyword evidence="9" id="KW-1133">Transmembrane helix</keyword>
<keyword evidence="7" id="KW-0067">ATP-binding</keyword>
<evidence type="ECO:0000259" key="11">
    <source>
        <dbReference type="PROSITE" id="PS50113"/>
    </source>
</evidence>
<dbReference type="PROSITE" id="PS50113">
    <property type="entry name" value="PAC"/>
    <property type="match status" value="1"/>
</dbReference>
<dbReference type="PRINTS" id="PR00344">
    <property type="entry name" value="BCTRLSENSOR"/>
</dbReference>
<feature type="transmembrane region" description="Helical" evidence="9">
    <location>
        <begin position="33"/>
        <end position="51"/>
    </location>
</feature>
<dbReference type="Pfam" id="PF02518">
    <property type="entry name" value="HATPase_c"/>
    <property type="match status" value="1"/>
</dbReference>
<evidence type="ECO:0000256" key="6">
    <source>
        <dbReference type="ARBA" id="ARBA00022777"/>
    </source>
</evidence>
<dbReference type="SUPFAM" id="SSF55785">
    <property type="entry name" value="PYP-like sensor domain (PAS domain)"/>
    <property type="match status" value="1"/>
</dbReference>
<dbReference type="Gene3D" id="3.30.565.10">
    <property type="entry name" value="Histidine kinase-like ATPase, C-terminal domain"/>
    <property type="match status" value="1"/>
</dbReference>
<dbReference type="PANTHER" id="PTHR43065">
    <property type="entry name" value="SENSOR HISTIDINE KINASE"/>
    <property type="match status" value="1"/>
</dbReference>
<keyword evidence="13" id="KW-1185">Reference proteome</keyword>
<feature type="domain" description="PAC" evidence="11">
    <location>
        <begin position="278"/>
        <end position="331"/>
    </location>
</feature>
<keyword evidence="4" id="KW-0808">Transferase</keyword>
<evidence type="ECO:0000256" key="9">
    <source>
        <dbReference type="SAM" id="Phobius"/>
    </source>
</evidence>
<sequence>MNFRLAVASTIQALVEAGENYVSGHEERERLKLLNVVCLLLASICFCYVVGLGPFVGLIHIIPMFLAGVLYLLAIYCNSRGFLWLGQQSAFFIGNVLVFIVNETFGSSCQTYLYYIVGGFFAFPLLNHQAKPYKIFWSGLSLSLLIICHFNETVFTTPIDTSKEFKSGLVFVSQFGVFLLSSILTWNLVNFNDRLFEEVRYQNNLLRKTHLIGKLGSFELLTERQTWILSEDFCRICGLDTGLAFKEIPVDENLIHPDSRQIIREAYISTRTASQAAIELEYQMVRADNGKIIDVKSFMDIERDRRGCTVKVLGIMQDITEEKARAATIKEQEAKILANSKLSSLGEMAAGVAHEINNPLAIISGKSQQLLQLVERKRDTPEMMVSGLSKIVSTAERIAKIIRGLRSFSRNSEGDPMEPFALSQILDETLALCHEKLKYSGVALEWPEVDGIIVECRPTEISQILMNLISNALSEVENHQEPWIRIECQTTPDRVDILIVDSGKGIPTVVQEKMMQPFFTTKELGQGTGLGLSISKGIADQHGGSLDYELFENHTCFRLSLPRKKQLGERVA</sequence>
<dbReference type="PANTHER" id="PTHR43065:SF10">
    <property type="entry name" value="PEROXIDE STRESS-ACTIVATED HISTIDINE KINASE MAK3"/>
    <property type="match status" value="1"/>
</dbReference>
<keyword evidence="9" id="KW-0812">Transmembrane</keyword>
<feature type="domain" description="Histidine kinase" evidence="10">
    <location>
        <begin position="351"/>
        <end position="565"/>
    </location>
</feature>
<dbReference type="CDD" id="cd00082">
    <property type="entry name" value="HisKA"/>
    <property type="match status" value="1"/>
</dbReference>
<dbReference type="GO" id="GO:0000155">
    <property type="term" value="F:phosphorelay sensor kinase activity"/>
    <property type="evidence" value="ECO:0007669"/>
    <property type="project" value="InterPro"/>
</dbReference>
<dbReference type="InterPro" id="IPR036097">
    <property type="entry name" value="HisK_dim/P_sf"/>
</dbReference>
<evidence type="ECO:0000256" key="4">
    <source>
        <dbReference type="ARBA" id="ARBA00022679"/>
    </source>
</evidence>
<dbReference type="RefSeq" id="WP_159455489.1">
    <property type="nucleotide sequence ID" value="NZ_FWZT01000015.1"/>
</dbReference>
<evidence type="ECO:0000256" key="5">
    <source>
        <dbReference type="ARBA" id="ARBA00022741"/>
    </source>
</evidence>
<dbReference type="InterPro" id="IPR004358">
    <property type="entry name" value="Sig_transdc_His_kin-like_C"/>
</dbReference>
<dbReference type="InterPro" id="IPR003594">
    <property type="entry name" value="HATPase_dom"/>
</dbReference>
<organism evidence="12 13">
    <name type="scientific">Pseudobacteriovorax antillogorgiicola</name>
    <dbReference type="NCBI Taxonomy" id="1513793"/>
    <lineage>
        <taxon>Bacteria</taxon>
        <taxon>Pseudomonadati</taxon>
        <taxon>Bdellovibrionota</taxon>
        <taxon>Oligoflexia</taxon>
        <taxon>Oligoflexales</taxon>
        <taxon>Pseudobacteriovoracaceae</taxon>
        <taxon>Pseudobacteriovorax</taxon>
    </lineage>
</organism>
<feature type="transmembrane region" description="Helical" evidence="9">
    <location>
        <begin position="58"/>
        <end position="76"/>
    </location>
</feature>
<dbReference type="PROSITE" id="PS50109">
    <property type="entry name" value="HIS_KIN"/>
    <property type="match status" value="1"/>
</dbReference>
<dbReference type="EC" id="2.7.13.3" evidence="2"/>
<dbReference type="SMART" id="SM00388">
    <property type="entry name" value="HisKA"/>
    <property type="match status" value="1"/>
</dbReference>
<feature type="transmembrane region" description="Helical" evidence="9">
    <location>
        <begin position="167"/>
        <end position="189"/>
    </location>
</feature>
<reference evidence="13" key="1">
    <citation type="submission" date="2017-04" db="EMBL/GenBank/DDBJ databases">
        <authorList>
            <person name="Varghese N."/>
            <person name="Submissions S."/>
        </authorList>
    </citation>
    <scope>NUCLEOTIDE SEQUENCE [LARGE SCALE GENOMIC DNA]</scope>
    <source>
        <strain evidence="13">RKEM611</strain>
    </source>
</reference>
<name>A0A1Y6C7Y7_9BACT</name>
<dbReference type="Gene3D" id="1.10.287.130">
    <property type="match status" value="1"/>
</dbReference>
<dbReference type="SMART" id="SM00387">
    <property type="entry name" value="HATPase_c"/>
    <property type="match status" value="1"/>
</dbReference>
<dbReference type="Proteomes" id="UP000192907">
    <property type="component" value="Unassembled WGS sequence"/>
</dbReference>
<keyword evidence="5" id="KW-0547">Nucleotide-binding</keyword>
<evidence type="ECO:0000313" key="12">
    <source>
        <dbReference type="EMBL" id="SMF49724.1"/>
    </source>
</evidence>
<dbReference type="EMBL" id="FWZT01000015">
    <property type="protein sequence ID" value="SMF49724.1"/>
    <property type="molecule type" value="Genomic_DNA"/>
</dbReference>
<evidence type="ECO:0000256" key="2">
    <source>
        <dbReference type="ARBA" id="ARBA00012438"/>
    </source>
</evidence>
<proteinExistence type="predicted"/>
<keyword evidence="3" id="KW-0597">Phosphoprotein</keyword>
<protein>
    <recommendedName>
        <fullName evidence="2">histidine kinase</fullName>
        <ecNumber evidence="2">2.7.13.3</ecNumber>
    </recommendedName>
</protein>
<dbReference type="InterPro" id="IPR036890">
    <property type="entry name" value="HATPase_C_sf"/>
</dbReference>
<evidence type="ECO:0000256" key="7">
    <source>
        <dbReference type="ARBA" id="ARBA00022840"/>
    </source>
</evidence>
<feature type="transmembrane region" description="Helical" evidence="9">
    <location>
        <begin position="82"/>
        <end position="100"/>
    </location>
</feature>
<dbReference type="InterPro" id="IPR003661">
    <property type="entry name" value="HisK_dim/P_dom"/>
</dbReference>
<dbReference type="InterPro" id="IPR005467">
    <property type="entry name" value="His_kinase_dom"/>
</dbReference>
<evidence type="ECO:0000313" key="13">
    <source>
        <dbReference type="Proteomes" id="UP000192907"/>
    </source>
</evidence>
<comment type="catalytic activity">
    <reaction evidence="1">
        <text>ATP + protein L-histidine = ADP + protein N-phospho-L-histidine.</text>
        <dbReference type="EC" id="2.7.13.3"/>
    </reaction>
</comment>
<evidence type="ECO:0000256" key="3">
    <source>
        <dbReference type="ARBA" id="ARBA00022553"/>
    </source>
</evidence>
<feature type="transmembrane region" description="Helical" evidence="9">
    <location>
        <begin position="112"/>
        <end position="129"/>
    </location>
</feature>
<dbReference type="GO" id="GO:0005524">
    <property type="term" value="F:ATP binding"/>
    <property type="evidence" value="ECO:0007669"/>
    <property type="project" value="UniProtKB-KW"/>
</dbReference>
<evidence type="ECO:0000256" key="8">
    <source>
        <dbReference type="ARBA" id="ARBA00023012"/>
    </source>
</evidence>
<evidence type="ECO:0000256" key="1">
    <source>
        <dbReference type="ARBA" id="ARBA00000085"/>
    </source>
</evidence>
<keyword evidence="9" id="KW-0472">Membrane</keyword>
<keyword evidence="6 12" id="KW-0418">Kinase</keyword>
<dbReference type="SUPFAM" id="SSF47384">
    <property type="entry name" value="Homodimeric domain of signal transducing histidine kinase"/>
    <property type="match status" value="1"/>
</dbReference>
<accession>A0A1Y6C7Y7</accession>
<dbReference type="Gene3D" id="3.30.450.20">
    <property type="entry name" value="PAS domain"/>
    <property type="match status" value="1"/>
</dbReference>
<feature type="transmembrane region" description="Helical" evidence="9">
    <location>
        <begin position="135"/>
        <end position="155"/>
    </location>
</feature>
<dbReference type="SUPFAM" id="SSF55874">
    <property type="entry name" value="ATPase domain of HSP90 chaperone/DNA topoisomerase II/histidine kinase"/>
    <property type="match status" value="1"/>
</dbReference>
<gene>
    <name evidence="12" type="ORF">SAMN06296036_115108</name>
</gene>
<keyword evidence="8" id="KW-0902">Two-component regulatory system</keyword>